<comment type="function">
    <text evidence="11">Has a role in transcriptional regulation. Acts in parallel with the Ras/MAPK and the PI3K/PKB pathways in the control of cell identity and cellular growth. Essential for regulation of the cytoskeleton and cell growth but not for cell proliferation or growth rate. Required specifically for the microtubule-based basal transport of lipid droplets. Plays a partially redundant function downstream of Raf in cell fate specification in the developing eye. Pair-rule protein that regulates embryonic cellularization, gastrulation and segmentation.</text>
</comment>
<organism evidence="15">
    <name type="scientific">Capitella teleta</name>
    <name type="common">Polychaete worm</name>
    <dbReference type="NCBI Taxonomy" id="283909"/>
    <lineage>
        <taxon>Eukaryota</taxon>
        <taxon>Metazoa</taxon>
        <taxon>Spiralia</taxon>
        <taxon>Lophotrochozoa</taxon>
        <taxon>Annelida</taxon>
        <taxon>Polychaeta</taxon>
        <taxon>Sedentaria</taxon>
        <taxon>Scolecida</taxon>
        <taxon>Capitellidae</taxon>
        <taxon>Capitella</taxon>
    </lineage>
</organism>
<keyword evidence="5" id="KW-0597">Phosphoprotein</keyword>
<evidence type="ECO:0000256" key="1">
    <source>
        <dbReference type="ARBA" id="ARBA00004123"/>
    </source>
</evidence>
<dbReference type="PANTHER" id="PTHR10528">
    <property type="entry name" value="AF4/FMR2 FAMILY MEMBER"/>
    <property type="match status" value="1"/>
</dbReference>
<evidence type="ECO:0000256" key="4">
    <source>
        <dbReference type="ARBA" id="ARBA00022473"/>
    </source>
</evidence>
<keyword evidence="17" id="KW-1185">Reference proteome</keyword>
<keyword evidence="4" id="KW-0217">Developmental protein</keyword>
<evidence type="ECO:0000256" key="11">
    <source>
        <dbReference type="ARBA" id="ARBA00024653"/>
    </source>
</evidence>
<dbReference type="EMBL" id="KB298688">
    <property type="protein sequence ID" value="ELU08925.1"/>
    <property type="molecule type" value="Genomic_DNA"/>
</dbReference>
<evidence type="ECO:0000256" key="2">
    <source>
        <dbReference type="ARBA" id="ARBA00007354"/>
    </source>
</evidence>
<keyword evidence="9" id="KW-0804">Transcription</keyword>
<comment type="subcellular location">
    <subcellularLocation>
        <location evidence="1">Nucleus</location>
    </subcellularLocation>
</comment>
<evidence type="ECO:0000256" key="10">
    <source>
        <dbReference type="ARBA" id="ARBA00023242"/>
    </source>
</evidence>
<feature type="compositionally biased region" description="Polar residues" evidence="13">
    <location>
        <begin position="135"/>
        <end position="159"/>
    </location>
</feature>
<dbReference type="Proteomes" id="UP000014760">
    <property type="component" value="Unassembled WGS sequence"/>
</dbReference>
<dbReference type="EnsemblMetazoa" id="CapteT127205">
    <property type="protein sequence ID" value="CapteP127205"/>
    <property type="gene ID" value="CapteG127205"/>
</dbReference>
<dbReference type="OMA" id="TKGHETH"/>
<dbReference type="Pfam" id="PF18876">
    <property type="entry name" value="AFF4_CHD"/>
    <property type="match status" value="1"/>
</dbReference>
<evidence type="ECO:0000256" key="7">
    <source>
        <dbReference type="ARBA" id="ARBA00023015"/>
    </source>
</evidence>
<evidence type="ECO:0000313" key="15">
    <source>
        <dbReference type="EMBL" id="ELU08925.1"/>
    </source>
</evidence>
<dbReference type="PANTHER" id="PTHR10528:SF17">
    <property type="entry name" value="AF4_FMR2 FAMILY MEMBER LILLI"/>
    <property type="match status" value="1"/>
</dbReference>
<reference evidence="17" key="1">
    <citation type="submission" date="2012-12" db="EMBL/GenBank/DDBJ databases">
        <authorList>
            <person name="Hellsten U."/>
            <person name="Grimwood J."/>
            <person name="Chapman J.A."/>
            <person name="Shapiro H."/>
            <person name="Aerts A."/>
            <person name="Otillar R.P."/>
            <person name="Terry A.Y."/>
            <person name="Boore J.L."/>
            <person name="Simakov O."/>
            <person name="Marletaz F."/>
            <person name="Cho S.-J."/>
            <person name="Edsinger-Gonzales E."/>
            <person name="Havlak P."/>
            <person name="Kuo D.-H."/>
            <person name="Larsson T."/>
            <person name="Lv J."/>
            <person name="Arendt D."/>
            <person name="Savage R."/>
            <person name="Osoegawa K."/>
            <person name="de Jong P."/>
            <person name="Lindberg D.R."/>
            <person name="Seaver E.C."/>
            <person name="Weisblat D.A."/>
            <person name="Putnam N.H."/>
            <person name="Grigoriev I.V."/>
            <person name="Rokhsar D.S."/>
        </authorList>
    </citation>
    <scope>NUCLEOTIDE SEQUENCE</scope>
    <source>
        <strain evidence="17">I ESC-2004</strain>
    </source>
</reference>
<evidence type="ECO:0000313" key="16">
    <source>
        <dbReference type="EnsemblMetazoa" id="CapteP127205"/>
    </source>
</evidence>
<feature type="domain" description="AF4/FMR2 C-terminal homology" evidence="14">
    <location>
        <begin position="8"/>
        <end position="256"/>
    </location>
</feature>
<gene>
    <name evidence="15" type="ORF">CAPTEDRAFT_127205</name>
</gene>
<feature type="region of interest" description="Disordered" evidence="13">
    <location>
        <begin position="133"/>
        <end position="184"/>
    </location>
</feature>
<keyword evidence="10" id="KW-0539">Nucleus</keyword>
<evidence type="ECO:0000313" key="17">
    <source>
        <dbReference type="Proteomes" id="UP000014760"/>
    </source>
</evidence>
<name>R7URU4_CAPTE</name>
<evidence type="ECO:0000256" key="5">
    <source>
        <dbReference type="ARBA" id="ARBA00022553"/>
    </source>
</evidence>
<dbReference type="EMBL" id="AMQN01001043">
    <property type="status" value="NOT_ANNOTATED_CDS"/>
    <property type="molecule type" value="Genomic_DNA"/>
</dbReference>
<dbReference type="InterPro" id="IPR007797">
    <property type="entry name" value="AF4/FMR2"/>
</dbReference>
<dbReference type="InterPro" id="IPR043640">
    <property type="entry name" value="AF4/FMR2_CHD"/>
</dbReference>
<feature type="compositionally biased region" description="Low complexity" evidence="13">
    <location>
        <begin position="167"/>
        <end position="184"/>
    </location>
</feature>
<reference evidence="15 17" key="2">
    <citation type="journal article" date="2013" name="Nature">
        <title>Insights into bilaterian evolution from three spiralian genomes.</title>
        <authorList>
            <person name="Simakov O."/>
            <person name="Marletaz F."/>
            <person name="Cho S.J."/>
            <person name="Edsinger-Gonzales E."/>
            <person name="Havlak P."/>
            <person name="Hellsten U."/>
            <person name="Kuo D.H."/>
            <person name="Larsson T."/>
            <person name="Lv J."/>
            <person name="Arendt D."/>
            <person name="Savage R."/>
            <person name="Osoegawa K."/>
            <person name="de Jong P."/>
            <person name="Grimwood J."/>
            <person name="Chapman J.A."/>
            <person name="Shapiro H."/>
            <person name="Aerts A."/>
            <person name="Otillar R.P."/>
            <person name="Terry A.Y."/>
            <person name="Boore J.L."/>
            <person name="Grigoriev I.V."/>
            <person name="Lindberg D.R."/>
            <person name="Seaver E.C."/>
            <person name="Weisblat D.A."/>
            <person name="Putnam N.H."/>
            <person name="Rokhsar D.S."/>
        </authorList>
    </citation>
    <scope>NUCLEOTIDE SEQUENCE</scope>
    <source>
        <strain evidence="15 17">I ESC-2004</strain>
    </source>
</reference>
<dbReference type="GO" id="GO:0007366">
    <property type="term" value="P:periodic partitioning by pair rule gene"/>
    <property type="evidence" value="ECO:0007669"/>
    <property type="project" value="UniProtKB-KW"/>
</dbReference>
<keyword evidence="8" id="KW-0238">DNA-binding</keyword>
<dbReference type="GO" id="GO:0010468">
    <property type="term" value="P:regulation of gene expression"/>
    <property type="evidence" value="ECO:0007669"/>
    <property type="project" value="InterPro"/>
</dbReference>
<dbReference type="HOGENOM" id="CLU_096279_0_0_1"/>
<dbReference type="STRING" id="283909.R7URU4"/>
<evidence type="ECO:0000256" key="12">
    <source>
        <dbReference type="ARBA" id="ARBA00032149"/>
    </source>
</evidence>
<reference evidence="16" key="3">
    <citation type="submission" date="2015-06" db="UniProtKB">
        <authorList>
            <consortium name="EnsemblMetazoa"/>
        </authorList>
    </citation>
    <scope>IDENTIFICATION</scope>
</reference>
<dbReference type="AlphaFoldDB" id="R7URU4"/>
<dbReference type="OrthoDB" id="6382204at2759"/>
<accession>R7URU4</accession>
<evidence type="ECO:0000256" key="8">
    <source>
        <dbReference type="ARBA" id="ARBA00023125"/>
    </source>
</evidence>
<evidence type="ECO:0000256" key="3">
    <source>
        <dbReference type="ARBA" id="ARBA00021888"/>
    </source>
</evidence>
<keyword evidence="6" id="KW-0562">Pair-rule protein</keyword>
<keyword evidence="7" id="KW-0805">Transcription regulation</keyword>
<comment type="similarity">
    <text evidence="2">Belongs to the AF4 family.</text>
</comment>
<evidence type="ECO:0000256" key="13">
    <source>
        <dbReference type="SAM" id="MobiDB-lite"/>
    </source>
</evidence>
<evidence type="ECO:0000259" key="14">
    <source>
        <dbReference type="Pfam" id="PF18876"/>
    </source>
</evidence>
<dbReference type="GO" id="GO:0003677">
    <property type="term" value="F:DNA binding"/>
    <property type="evidence" value="ECO:0007669"/>
    <property type="project" value="UniProtKB-KW"/>
</dbReference>
<evidence type="ECO:0000256" key="6">
    <source>
        <dbReference type="ARBA" id="ARBA00022788"/>
    </source>
</evidence>
<protein>
    <recommendedName>
        <fullName evidence="3">AF4/FMR2 family member lilli</fullName>
    </recommendedName>
    <alternativeName>
        <fullName evidence="12">Protein lilliputian</fullName>
    </alternativeName>
</protein>
<dbReference type="GO" id="GO:0032783">
    <property type="term" value="C:super elongation complex"/>
    <property type="evidence" value="ECO:0007669"/>
    <property type="project" value="TreeGrafter"/>
</dbReference>
<evidence type="ECO:0000256" key="9">
    <source>
        <dbReference type="ARBA" id="ARBA00023163"/>
    </source>
</evidence>
<proteinExistence type="inferred from homology"/>
<sequence>MQKHRVAPAVDESLKSSDFYVQEARRLKHLADASMPDKFSKSLMYVESVLSFIQYGTAMEYEHKDPNKIFKVYFDTLNFCRYYICNSKSSTLSNCEKKLSVLSLRLQAFLCLKMFKTKKTEAAKLKRVLDDHNKATTSKQAPSPFQPNGQWSRSNGTPSPMSPQPSPAGSTASMGSSSSASSTASAQRIQSVTAQYLQHVRYLSDCHEIWEQTDAAMLDHKDFFRNLDNDCGRLTMQSSVPEIVRYIKVGLHRLKEVS</sequence>